<evidence type="ECO:0000313" key="9">
    <source>
        <dbReference type="EMBL" id="PIZ94353.1"/>
    </source>
</evidence>
<feature type="transmembrane region" description="Helical" evidence="6">
    <location>
        <begin position="391"/>
        <end position="409"/>
    </location>
</feature>
<feature type="transmembrane region" description="Helical" evidence="6">
    <location>
        <begin position="447"/>
        <end position="469"/>
    </location>
</feature>
<feature type="transmembrane region" description="Helical" evidence="6">
    <location>
        <begin position="415"/>
        <end position="440"/>
    </location>
</feature>
<comment type="subcellular location">
    <subcellularLocation>
        <location evidence="1">Cell membrane</location>
        <topology evidence="1">Multi-pass membrane protein</topology>
    </subcellularLocation>
</comment>
<evidence type="ECO:0000256" key="2">
    <source>
        <dbReference type="ARBA" id="ARBA00022475"/>
    </source>
</evidence>
<keyword evidence="5 6" id="KW-0472">Membrane</keyword>
<evidence type="ECO:0000313" key="10">
    <source>
        <dbReference type="Proteomes" id="UP000228568"/>
    </source>
</evidence>
<feature type="transmembrane region" description="Helical" evidence="6">
    <location>
        <begin position="260"/>
        <end position="283"/>
    </location>
</feature>
<dbReference type="AlphaFoldDB" id="A0A2M7V6Q3"/>
<proteinExistence type="predicted"/>
<feature type="transmembrane region" description="Helical" evidence="6">
    <location>
        <begin position="45"/>
        <end position="63"/>
    </location>
</feature>
<dbReference type="NCBIfam" id="TIGR00360">
    <property type="entry name" value="ComEC_N-term"/>
    <property type="match status" value="1"/>
</dbReference>
<comment type="caution">
    <text evidence="9">The sequence shown here is derived from an EMBL/GenBank/DDBJ whole genome shotgun (WGS) entry which is preliminary data.</text>
</comment>
<organism evidence="9 10">
    <name type="scientific">Candidatus Magasanikbacteria bacterium CG_4_10_14_0_2_um_filter_37_12</name>
    <dbReference type="NCBI Taxonomy" id="1974637"/>
    <lineage>
        <taxon>Bacteria</taxon>
        <taxon>Candidatus Magasanikiibacteriota</taxon>
    </lineage>
</organism>
<dbReference type="EMBL" id="PFPK01000046">
    <property type="protein sequence ID" value="PIZ94353.1"/>
    <property type="molecule type" value="Genomic_DNA"/>
</dbReference>
<dbReference type="Proteomes" id="UP000228568">
    <property type="component" value="Unassembled WGS sequence"/>
</dbReference>
<keyword evidence="4 6" id="KW-1133">Transmembrane helix</keyword>
<feature type="transmembrane region" description="Helical" evidence="6">
    <location>
        <begin position="21"/>
        <end position="39"/>
    </location>
</feature>
<evidence type="ECO:0000256" key="6">
    <source>
        <dbReference type="SAM" id="Phobius"/>
    </source>
</evidence>
<feature type="domain" description="DUF4131" evidence="8">
    <location>
        <begin position="46"/>
        <end position="188"/>
    </location>
</feature>
<evidence type="ECO:0008006" key="11">
    <source>
        <dbReference type="Google" id="ProtNLM"/>
    </source>
</evidence>
<dbReference type="Pfam" id="PF13567">
    <property type="entry name" value="DUF4131"/>
    <property type="match status" value="1"/>
</dbReference>
<accession>A0A2M7V6Q3</accession>
<evidence type="ECO:0000259" key="8">
    <source>
        <dbReference type="Pfam" id="PF13567"/>
    </source>
</evidence>
<dbReference type="PANTHER" id="PTHR30619">
    <property type="entry name" value="DNA INTERNALIZATION/COMPETENCE PROTEIN COMEC/REC2"/>
    <property type="match status" value="1"/>
</dbReference>
<evidence type="ECO:0000259" key="7">
    <source>
        <dbReference type="Pfam" id="PF03772"/>
    </source>
</evidence>
<reference evidence="10" key="1">
    <citation type="submission" date="2017-09" db="EMBL/GenBank/DDBJ databases">
        <title>Depth-based differentiation of microbial function through sediment-hosted aquifers and enrichment of novel symbionts in the deep terrestrial subsurface.</title>
        <authorList>
            <person name="Probst A.J."/>
            <person name="Ladd B."/>
            <person name="Jarett J.K."/>
            <person name="Geller-Mcgrath D.E."/>
            <person name="Sieber C.M.K."/>
            <person name="Emerson J.B."/>
            <person name="Anantharaman K."/>
            <person name="Thomas B.C."/>
            <person name="Malmstrom R."/>
            <person name="Stieglmeier M."/>
            <person name="Klingl A."/>
            <person name="Woyke T."/>
            <person name="Ryan C.M."/>
            <person name="Banfield J.F."/>
        </authorList>
    </citation>
    <scope>NUCLEOTIDE SEQUENCE [LARGE SCALE GENOMIC DNA]</scope>
</reference>
<feature type="transmembrane region" description="Helical" evidence="6">
    <location>
        <begin position="351"/>
        <end position="370"/>
    </location>
</feature>
<dbReference type="InterPro" id="IPR004477">
    <property type="entry name" value="ComEC_N"/>
</dbReference>
<protein>
    <recommendedName>
        <fullName evidence="11">ComEC/Rec2-related protein domain-containing protein</fullName>
    </recommendedName>
</protein>
<dbReference type="InterPro" id="IPR025405">
    <property type="entry name" value="DUF4131"/>
</dbReference>
<evidence type="ECO:0000256" key="3">
    <source>
        <dbReference type="ARBA" id="ARBA00022692"/>
    </source>
</evidence>
<feature type="transmembrane region" description="Helical" evidence="6">
    <location>
        <begin position="481"/>
        <end position="498"/>
    </location>
</feature>
<keyword evidence="2" id="KW-1003">Cell membrane</keyword>
<evidence type="ECO:0000256" key="5">
    <source>
        <dbReference type="ARBA" id="ARBA00023136"/>
    </source>
</evidence>
<gene>
    <name evidence="9" type="ORF">COX81_03930</name>
</gene>
<feature type="transmembrane region" description="Helical" evidence="6">
    <location>
        <begin position="289"/>
        <end position="322"/>
    </location>
</feature>
<evidence type="ECO:0000256" key="1">
    <source>
        <dbReference type="ARBA" id="ARBA00004651"/>
    </source>
</evidence>
<sequence>MTHSVISMEGINKITNSKSKTFVLFCFCFLIGIACASVTDLQIDFVYLYVSLFISLSTLIIFWKNNLVRYIVFSLVFFILGVGRFFISIPINNDNNVIYYAGDKKTIIGYVSAEPDVRMDGVRYIVHSQKFVDKTGVEHQISGDIYLKSFLYPRYEYGDKLEIKCSLELPEPIEDFRYDKYLARYGVFTLCQNPNITKIGSGDGSKILGGIYTLKSVVAEKINKLWHEPQASFMAGLLYGYRGGLGELNELFSRTGVTHIVAISGYNITIIATILISICLAFYVPRKKAFWVISFGIIIFVIFAGLSASVVRAGIMGIIVLLSRQTGRVSQVGSVMLITAVVMAVQNPYILMWDAGFQLSFISTLGLVYLTVKIRKPFEKVPEIFGIKESLLSTLSAIIATLPLILFQFGRLSIVAPIVNILILWIIPWIMMLGFFAVLFSFVFQPLALVISWVAWIGMCFIIFVVRWFASLQFSAVDVRFPLWGMIVGYVAIFLWINKKHTKVVISK</sequence>
<feature type="transmembrane region" description="Helical" evidence="6">
    <location>
        <begin position="70"/>
        <end position="91"/>
    </location>
</feature>
<dbReference type="PANTHER" id="PTHR30619:SF1">
    <property type="entry name" value="RECOMBINATION PROTEIN 2"/>
    <property type="match status" value="1"/>
</dbReference>
<dbReference type="InterPro" id="IPR052159">
    <property type="entry name" value="Competence_DNA_uptake"/>
</dbReference>
<dbReference type="Pfam" id="PF03772">
    <property type="entry name" value="Competence"/>
    <property type="match status" value="1"/>
</dbReference>
<keyword evidence="3 6" id="KW-0812">Transmembrane</keyword>
<dbReference type="GO" id="GO:0005886">
    <property type="term" value="C:plasma membrane"/>
    <property type="evidence" value="ECO:0007669"/>
    <property type="project" value="UniProtKB-SubCell"/>
</dbReference>
<evidence type="ECO:0000256" key="4">
    <source>
        <dbReference type="ARBA" id="ARBA00022989"/>
    </source>
</evidence>
<feature type="domain" description="ComEC/Rec2-related protein" evidence="7">
    <location>
        <begin position="237"/>
        <end position="497"/>
    </location>
</feature>
<name>A0A2M7V6Q3_9BACT</name>